<accession>A0A9E2KKV3</accession>
<gene>
    <name evidence="3" type="ORF">H9864_05570</name>
</gene>
<dbReference type="PROSITE" id="PS50231">
    <property type="entry name" value="RICIN_B_LECTIN"/>
    <property type="match status" value="1"/>
</dbReference>
<evidence type="ECO:0000313" key="4">
    <source>
        <dbReference type="Proteomes" id="UP000824178"/>
    </source>
</evidence>
<evidence type="ECO:0000313" key="3">
    <source>
        <dbReference type="EMBL" id="MBU3819823.1"/>
    </source>
</evidence>
<feature type="region of interest" description="Disordered" evidence="1">
    <location>
        <begin position="155"/>
        <end position="195"/>
    </location>
</feature>
<proteinExistence type="predicted"/>
<evidence type="ECO:0000259" key="2">
    <source>
        <dbReference type="Pfam" id="PF14200"/>
    </source>
</evidence>
<comment type="caution">
    <text evidence="3">The sequence shown here is derived from an EMBL/GenBank/DDBJ whole genome shotgun (WGS) entry which is preliminary data.</text>
</comment>
<feature type="domain" description="Ricin B lectin" evidence="2">
    <location>
        <begin position="12"/>
        <end position="88"/>
    </location>
</feature>
<dbReference type="EMBL" id="JAHLFH010000116">
    <property type="protein sequence ID" value="MBU3819823.1"/>
    <property type="molecule type" value="Genomic_DNA"/>
</dbReference>
<dbReference type="Gene3D" id="2.80.10.50">
    <property type="match status" value="3"/>
</dbReference>
<dbReference type="SUPFAM" id="SSF50370">
    <property type="entry name" value="Ricin B-like lectins"/>
    <property type="match status" value="1"/>
</dbReference>
<dbReference type="Pfam" id="PF14200">
    <property type="entry name" value="RicinB_lectin_2"/>
    <property type="match status" value="2"/>
</dbReference>
<evidence type="ECO:0000256" key="1">
    <source>
        <dbReference type="SAM" id="MobiDB-lite"/>
    </source>
</evidence>
<protein>
    <submittedName>
        <fullName evidence="3">RICIN domain-containing protein</fullName>
    </submittedName>
</protein>
<name>A0A9E2KKV3_9FIRM</name>
<sequence length="195" mass="22126">MAKTSQVVLLENEFYLIKAPNGKVLEVKNFNTENGGLVQLWDYAGQPWQQWKFLDAGEGRWRIQNRFTGKMMDLVYAGVVEGTWIHQWSRTSGLSQCWVLEPTRNGRTRIRNVLADKFIDLVGMNTSNGAQAQIWPEVQGGNQEWDLVRVDSSTAVIPPRPPEARTPGQTPAQRKHKNDIVRKLNNAGKGRKAEK</sequence>
<dbReference type="InterPro" id="IPR035992">
    <property type="entry name" value="Ricin_B-like_lectins"/>
</dbReference>
<reference evidence="3" key="2">
    <citation type="submission" date="2021-04" db="EMBL/GenBank/DDBJ databases">
        <authorList>
            <person name="Gilroy R."/>
        </authorList>
    </citation>
    <scope>NUCLEOTIDE SEQUENCE</scope>
    <source>
        <strain evidence="3">742</strain>
    </source>
</reference>
<reference evidence="3" key="1">
    <citation type="journal article" date="2021" name="PeerJ">
        <title>Extensive microbial diversity within the chicken gut microbiome revealed by metagenomics and culture.</title>
        <authorList>
            <person name="Gilroy R."/>
            <person name="Ravi A."/>
            <person name="Getino M."/>
            <person name="Pursley I."/>
            <person name="Horton D.L."/>
            <person name="Alikhan N.F."/>
            <person name="Baker D."/>
            <person name="Gharbi K."/>
            <person name="Hall N."/>
            <person name="Watson M."/>
            <person name="Adriaenssens E.M."/>
            <person name="Foster-Nyarko E."/>
            <person name="Jarju S."/>
            <person name="Secka A."/>
            <person name="Antonio M."/>
            <person name="Oren A."/>
            <person name="Chaudhuri R.R."/>
            <person name="La Ragione R."/>
            <person name="Hildebrand F."/>
            <person name="Pallen M.J."/>
        </authorList>
    </citation>
    <scope>NUCLEOTIDE SEQUENCE</scope>
    <source>
        <strain evidence="3">742</strain>
    </source>
</reference>
<organism evidence="3 4">
    <name type="scientific">Candidatus Faecalibacterium intestinavium</name>
    <dbReference type="NCBI Taxonomy" id="2838580"/>
    <lineage>
        <taxon>Bacteria</taxon>
        <taxon>Bacillati</taxon>
        <taxon>Bacillota</taxon>
        <taxon>Clostridia</taxon>
        <taxon>Eubacteriales</taxon>
        <taxon>Oscillospiraceae</taxon>
        <taxon>Faecalibacterium</taxon>
    </lineage>
</organism>
<dbReference type="AlphaFoldDB" id="A0A9E2KKV3"/>
<dbReference type="Proteomes" id="UP000824178">
    <property type="component" value="Unassembled WGS sequence"/>
</dbReference>
<feature type="domain" description="Ricin B lectin" evidence="2">
    <location>
        <begin position="95"/>
        <end position="157"/>
    </location>
</feature>
<dbReference type="InterPro" id="IPR000772">
    <property type="entry name" value="Ricin_B_lectin"/>
</dbReference>
<dbReference type="CDD" id="cd00161">
    <property type="entry name" value="beta-trefoil_Ricin-like"/>
    <property type="match status" value="1"/>
</dbReference>